<dbReference type="InterPro" id="IPR025874">
    <property type="entry name" value="DZR"/>
</dbReference>
<evidence type="ECO:0000313" key="2">
    <source>
        <dbReference type="EMBL" id="MQL56059.1"/>
    </source>
</evidence>
<keyword evidence="4" id="KW-1185">Reference proteome</keyword>
<dbReference type="RefSeq" id="WP_152942393.1">
    <property type="nucleotide sequence ID" value="NZ_CP045482.1"/>
</dbReference>
<dbReference type="GO" id="GO:0006412">
    <property type="term" value="P:translation"/>
    <property type="evidence" value="ECO:0007669"/>
    <property type="project" value="InterPro"/>
</dbReference>
<organism evidence="3 4">
    <name type="scientific">Acidianus ambivalens</name>
    <name type="common">Desulfurolobus ambivalens</name>
    <dbReference type="NCBI Taxonomy" id="2283"/>
    <lineage>
        <taxon>Archaea</taxon>
        <taxon>Thermoproteota</taxon>
        <taxon>Thermoprotei</taxon>
        <taxon>Sulfolobales</taxon>
        <taxon>Sulfolobaceae</taxon>
        <taxon>Acidianus</taxon>
    </lineage>
</organism>
<evidence type="ECO:0000259" key="1">
    <source>
        <dbReference type="Pfam" id="PF12773"/>
    </source>
</evidence>
<accession>A0A650CUA8</accession>
<evidence type="ECO:0000313" key="5">
    <source>
        <dbReference type="Proteomes" id="UP000474054"/>
    </source>
</evidence>
<gene>
    <name evidence="3" type="ORF">D1866_04830</name>
    <name evidence="2" type="ORF">GFB69_09995</name>
</gene>
<evidence type="ECO:0000313" key="3">
    <source>
        <dbReference type="EMBL" id="QGR21388.1"/>
    </source>
</evidence>
<feature type="domain" description="DZANK-type" evidence="1">
    <location>
        <begin position="5"/>
        <end position="89"/>
    </location>
</feature>
<dbReference type="AlphaFoldDB" id="A0A650CUA8"/>
<reference evidence="3 4" key="2">
    <citation type="submission" date="2019-10" db="EMBL/GenBank/DDBJ databases">
        <title>Genome Sequences from Six Type Strain Members of the Archaeal Family Sulfolobaceae: Acidianus ambivalens, Acidianus infernus, Metallosphaera prunae, Stygiolobus azoricus, Sulfolobus metallicus, and Sulfurisphaera ohwakuensis.</title>
        <authorList>
            <person name="Counts J.A."/>
            <person name="Kelly R.M."/>
        </authorList>
    </citation>
    <scope>NUCLEOTIDE SEQUENCE [LARGE SCALE GENOMIC DNA]</scope>
    <source>
        <strain evidence="3 4">LEI 10</strain>
    </source>
</reference>
<dbReference type="Pfam" id="PF12773">
    <property type="entry name" value="DZR"/>
    <property type="match status" value="1"/>
</dbReference>
<dbReference type="Gene3D" id="4.10.1060.50">
    <property type="match status" value="1"/>
</dbReference>
<dbReference type="InterPro" id="IPR011332">
    <property type="entry name" value="Ribosomal_zn-bd"/>
</dbReference>
<name>A0A650CUA8_ACIAM</name>
<proteinExistence type="predicted"/>
<dbReference type="Proteomes" id="UP000474054">
    <property type="component" value="Unassembled WGS sequence"/>
</dbReference>
<dbReference type="SUPFAM" id="SSF57829">
    <property type="entry name" value="Zn-binding ribosomal proteins"/>
    <property type="match status" value="1"/>
</dbReference>
<sequence length="100" mass="11288">MPQTCPMCGATLRPDLNYCEVCGADVSIYDQVLQLIMNSQPFQGPILNQPVPQQPMMQQSIQQPIQQGIVCPNCGQLNPPDAKRCMYCGAELHKHHHHFW</sequence>
<dbReference type="GeneID" id="42779036"/>
<dbReference type="KEGG" id="aamb:D1866_04830"/>
<dbReference type="EMBL" id="WHYS01000002">
    <property type="protein sequence ID" value="MQL56059.1"/>
    <property type="molecule type" value="Genomic_DNA"/>
</dbReference>
<dbReference type="EMBL" id="CP045482">
    <property type="protein sequence ID" value="QGR21388.1"/>
    <property type="molecule type" value="Genomic_DNA"/>
</dbReference>
<protein>
    <submittedName>
        <fullName evidence="3">Zinc-ribbon domain-containing protein</fullName>
    </submittedName>
</protein>
<evidence type="ECO:0000313" key="4">
    <source>
        <dbReference type="Proteomes" id="UP000426328"/>
    </source>
</evidence>
<dbReference type="InterPro" id="IPR038587">
    <property type="entry name" value="Ribosomal_eL40_sf"/>
</dbReference>
<reference evidence="2 5" key="1">
    <citation type="submission" date="2019-10" db="EMBL/GenBank/DDBJ databases">
        <title>Comparative genomics of sulfur disproportionating microorganisms.</title>
        <authorList>
            <person name="Ward L.M."/>
            <person name="Bertran E."/>
            <person name="Johnston D."/>
        </authorList>
    </citation>
    <scope>NUCLEOTIDE SEQUENCE [LARGE SCALE GENOMIC DNA]</scope>
    <source>
        <strain evidence="2 5">DSM 3772</strain>
    </source>
</reference>
<dbReference type="Proteomes" id="UP000426328">
    <property type="component" value="Chromosome"/>
</dbReference>